<evidence type="ECO:0000256" key="5">
    <source>
        <dbReference type="SAM" id="SignalP"/>
    </source>
</evidence>
<dbReference type="Proteomes" id="UP000886796">
    <property type="component" value="Unassembled WGS sequence"/>
</dbReference>
<name>A0A9D0Z3A2_9FIRM</name>
<feature type="chain" id="PRO_5039489822" evidence="5">
    <location>
        <begin position="22"/>
        <end position="291"/>
    </location>
</feature>
<dbReference type="Gene3D" id="3.40.50.1980">
    <property type="entry name" value="Nitrogenase molybdenum iron protein domain"/>
    <property type="match status" value="2"/>
</dbReference>
<dbReference type="InterPro" id="IPR006129">
    <property type="entry name" value="AdhesinB"/>
</dbReference>
<dbReference type="InterPro" id="IPR006127">
    <property type="entry name" value="ZnuA-like"/>
</dbReference>
<dbReference type="PANTHER" id="PTHR42953">
    <property type="entry name" value="HIGH-AFFINITY ZINC UPTAKE SYSTEM PROTEIN ZNUA-RELATED"/>
    <property type="match status" value="1"/>
</dbReference>
<organism evidence="6 7">
    <name type="scientific">Candidatus Faecousia excrementigallinarum</name>
    <dbReference type="NCBI Taxonomy" id="2840806"/>
    <lineage>
        <taxon>Bacteria</taxon>
        <taxon>Bacillati</taxon>
        <taxon>Bacillota</taxon>
        <taxon>Clostridia</taxon>
        <taxon>Eubacteriales</taxon>
        <taxon>Oscillospiraceae</taxon>
        <taxon>Faecousia</taxon>
    </lineage>
</organism>
<accession>A0A9D0Z3A2</accession>
<dbReference type="PRINTS" id="PR00691">
    <property type="entry name" value="ADHESINB"/>
</dbReference>
<protein>
    <submittedName>
        <fullName evidence="6">Zinc ABC transporter substrate-binding protein</fullName>
    </submittedName>
</protein>
<dbReference type="PANTHER" id="PTHR42953:SF3">
    <property type="entry name" value="HIGH-AFFINITY ZINC UPTAKE SYSTEM PROTEIN ZNUA"/>
    <property type="match status" value="1"/>
</dbReference>
<dbReference type="InterPro" id="IPR006128">
    <property type="entry name" value="Lipoprotein_PsaA-like"/>
</dbReference>
<evidence type="ECO:0000256" key="4">
    <source>
        <dbReference type="RuleBase" id="RU003512"/>
    </source>
</evidence>
<dbReference type="GO" id="GO:0007155">
    <property type="term" value="P:cell adhesion"/>
    <property type="evidence" value="ECO:0007669"/>
    <property type="project" value="InterPro"/>
</dbReference>
<dbReference type="GO" id="GO:0046872">
    <property type="term" value="F:metal ion binding"/>
    <property type="evidence" value="ECO:0007669"/>
    <property type="project" value="InterPro"/>
</dbReference>
<keyword evidence="3 5" id="KW-0732">Signal</keyword>
<evidence type="ECO:0000313" key="7">
    <source>
        <dbReference type="Proteomes" id="UP000886796"/>
    </source>
</evidence>
<dbReference type="GO" id="GO:0030001">
    <property type="term" value="P:metal ion transport"/>
    <property type="evidence" value="ECO:0007669"/>
    <property type="project" value="InterPro"/>
</dbReference>
<reference evidence="6" key="2">
    <citation type="journal article" date="2021" name="PeerJ">
        <title>Extensive microbial diversity within the chicken gut microbiome revealed by metagenomics and culture.</title>
        <authorList>
            <person name="Gilroy R."/>
            <person name="Ravi A."/>
            <person name="Getino M."/>
            <person name="Pursley I."/>
            <person name="Horton D.L."/>
            <person name="Alikhan N.F."/>
            <person name="Baker D."/>
            <person name="Gharbi K."/>
            <person name="Hall N."/>
            <person name="Watson M."/>
            <person name="Adriaenssens E.M."/>
            <person name="Foster-Nyarko E."/>
            <person name="Jarju S."/>
            <person name="Secka A."/>
            <person name="Antonio M."/>
            <person name="Oren A."/>
            <person name="Chaudhuri R.R."/>
            <person name="La Ragione R."/>
            <person name="Hildebrand F."/>
            <person name="Pallen M.J."/>
        </authorList>
    </citation>
    <scope>NUCLEOTIDE SEQUENCE</scope>
    <source>
        <strain evidence="6">13361</strain>
    </source>
</reference>
<comment type="similarity">
    <text evidence="1 4">Belongs to the bacterial solute-binding protein 9 family.</text>
</comment>
<proteinExistence type="inferred from homology"/>
<evidence type="ECO:0000256" key="3">
    <source>
        <dbReference type="ARBA" id="ARBA00022729"/>
    </source>
</evidence>
<dbReference type="AlphaFoldDB" id="A0A9D0Z3A2"/>
<dbReference type="PROSITE" id="PS51257">
    <property type="entry name" value="PROKAR_LIPOPROTEIN"/>
    <property type="match status" value="1"/>
</dbReference>
<evidence type="ECO:0000313" key="6">
    <source>
        <dbReference type="EMBL" id="HIQ68486.1"/>
    </source>
</evidence>
<feature type="signal peptide" evidence="5">
    <location>
        <begin position="1"/>
        <end position="21"/>
    </location>
</feature>
<sequence>MKKFLCILSICLCLLMAGCQAAPSADIAATTLPVYEFTSRLCEGTPLTVTPIVTEAVSCLHDYSLSVEQMRTIASSNMVIFSGGGLEEFLEDALEGAASVVDGSAGVELLCPLEEHEHHEEEGHHHEEDPHYWLDPQNALLMCRNIAAGLTAAYPENAQVFQKNLAQLGQELKALDSYGKVQLAHLSCRDLITFHDGFSYFAEAYDLHILEAIEEEPGSETSANRLKALIQDVESQNLPAIFVEKNGSAASASVIAAETGCGVFTLDMALSGGSYFDAMYHNIDTIKEALG</sequence>
<evidence type="ECO:0000256" key="2">
    <source>
        <dbReference type="ARBA" id="ARBA00022448"/>
    </source>
</evidence>
<dbReference type="InterPro" id="IPR050492">
    <property type="entry name" value="Bact_metal-bind_prot9"/>
</dbReference>
<evidence type="ECO:0000256" key="1">
    <source>
        <dbReference type="ARBA" id="ARBA00011028"/>
    </source>
</evidence>
<dbReference type="PRINTS" id="PR00690">
    <property type="entry name" value="ADHESNFAMILY"/>
</dbReference>
<dbReference type="Pfam" id="PF01297">
    <property type="entry name" value="ZnuA"/>
    <property type="match status" value="1"/>
</dbReference>
<dbReference type="EMBL" id="DVFK01000111">
    <property type="protein sequence ID" value="HIQ68486.1"/>
    <property type="molecule type" value="Genomic_DNA"/>
</dbReference>
<reference evidence="6" key="1">
    <citation type="submission" date="2020-10" db="EMBL/GenBank/DDBJ databases">
        <authorList>
            <person name="Gilroy R."/>
        </authorList>
    </citation>
    <scope>NUCLEOTIDE SEQUENCE</scope>
    <source>
        <strain evidence="6">13361</strain>
    </source>
</reference>
<comment type="caution">
    <text evidence="6">The sequence shown here is derived from an EMBL/GenBank/DDBJ whole genome shotgun (WGS) entry which is preliminary data.</text>
</comment>
<keyword evidence="2 4" id="KW-0813">Transport</keyword>
<gene>
    <name evidence="6" type="ORF">IAB74_08275</name>
</gene>
<dbReference type="SUPFAM" id="SSF53807">
    <property type="entry name" value="Helical backbone' metal receptor"/>
    <property type="match status" value="1"/>
</dbReference>